<dbReference type="HOGENOM" id="CLU_2227778_0_0_1"/>
<accession>A9U3F8</accession>
<evidence type="ECO:0000313" key="1">
    <source>
        <dbReference type="EMBL" id="EDQ49800.1"/>
    </source>
</evidence>
<sequence length="106" mass="12539">MEEILFENEHLNETRRYFPWTPSTGSFRHLEENYSEREPAEGSAKGDATNLERMCSSQDGEKVHMHRKVVTECLDPVWMRTAVDYWRFQRTAEHPNATNRALLVRI</sequence>
<protein>
    <submittedName>
        <fullName evidence="1">Predicted protein</fullName>
    </submittedName>
</protein>
<name>A9U3F8_PHYPA</name>
<proteinExistence type="predicted"/>
<reference evidence="1" key="1">
    <citation type="journal article" date="2008" name="Science">
        <title>The Physcomitrella genome reveals evolutionary insights into the conquest of land by plants.</title>
        <authorList>
            <person name="Rensing S."/>
            <person name="Lang D."/>
            <person name="Zimmer A."/>
            <person name="Terry A."/>
            <person name="Salamov A."/>
            <person name="Shapiro H."/>
            <person name="Nishiyama T."/>
            <person name="Perroud P.-F."/>
            <person name="Lindquist E."/>
            <person name="Kamisugi Y."/>
            <person name="Tanahashi T."/>
            <person name="Sakakibara K."/>
            <person name="Fujita T."/>
            <person name="Oishi K."/>
            <person name="Shin-I T."/>
            <person name="Kuroki Y."/>
            <person name="Toyoda A."/>
            <person name="Suzuki Y."/>
            <person name="Hashimoto A."/>
            <person name="Yamaguchi K."/>
            <person name="Sugano A."/>
            <person name="Kohara Y."/>
            <person name="Fujiyama A."/>
            <person name="Anterola A."/>
            <person name="Aoki S."/>
            <person name="Ashton N."/>
            <person name="Barbazuk W.B."/>
            <person name="Barker E."/>
            <person name="Bennetzen J."/>
            <person name="Bezanilla M."/>
            <person name="Blankenship R."/>
            <person name="Cho S.H."/>
            <person name="Dutcher S."/>
            <person name="Estelle M."/>
            <person name="Fawcett J.A."/>
            <person name="Gundlach H."/>
            <person name="Hanada K."/>
            <person name="Heyl A."/>
            <person name="Hicks K.A."/>
            <person name="Hugh J."/>
            <person name="Lohr M."/>
            <person name="Mayer K."/>
            <person name="Melkozernov A."/>
            <person name="Murata T."/>
            <person name="Nelson D."/>
            <person name="Pils B."/>
            <person name="Prigge M."/>
            <person name="Reiss B."/>
            <person name="Renner T."/>
            <person name="Rombauts S."/>
            <person name="Rushton P."/>
            <person name="Sanderfoot A."/>
            <person name="Schween G."/>
            <person name="Shiu S.-H."/>
            <person name="Stueber K."/>
            <person name="Theodoulou F.L."/>
            <person name="Tu H."/>
            <person name="Van de Peer Y."/>
            <person name="Verrier P.J."/>
            <person name="Waters E."/>
            <person name="Wood A."/>
            <person name="Yang L."/>
            <person name="Cove D."/>
            <person name="Cuming A."/>
            <person name="Hasebe M."/>
            <person name="Lucas S."/>
            <person name="Mishler D.B."/>
            <person name="Reski R."/>
            <person name="Grigoriev I."/>
            <person name="Quatrano R.S."/>
            <person name="Boore J.L."/>
        </authorList>
    </citation>
    <scope>NUCLEOTIDE SEQUENCE [LARGE SCALE GENOMIC DNA]</scope>
</reference>
<organism>
    <name type="scientific">Physcomitrium patens</name>
    <name type="common">Spreading-leaved earth moss</name>
    <name type="synonym">Physcomitrella patens</name>
    <dbReference type="NCBI Taxonomy" id="3218"/>
    <lineage>
        <taxon>Eukaryota</taxon>
        <taxon>Viridiplantae</taxon>
        <taxon>Streptophyta</taxon>
        <taxon>Embryophyta</taxon>
        <taxon>Bryophyta</taxon>
        <taxon>Bryophytina</taxon>
        <taxon>Bryopsida</taxon>
        <taxon>Funariidae</taxon>
        <taxon>Funariales</taxon>
        <taxon>Funariaceae</taxon>
        <taxon>Physcomitrium</taxon>
    </lineage>
</organism>
<gene>
    <name evidence="1" type="ORF">PHYPADRAFT_101286</name>
</gene>
<dbReference type="EMBL" id="DS545345">
    <property type="protein sequence ID" value="EDQ49800.1"/>
    <property type="molecule type" value="Genomic_DNA"/>
</dbReference>
<dbReference type="AlphaFoldDB" id="A9U3F8"/>